<evidence type="ECO:0000256" key="1">
    <source>
        <dbReference type="ARBA" id="ARBA00002388"/>
    </source>
</evidence>
<dbReference type="PROSITE" id="PS50072">
    <property type="entry name" value="CSA_PPIASE_2"/>
    <property type="match status" value="1"/>
</dbReference>
<dbReference type="PRINTS" id="PR00153">
    <property type="entry name" value="CSAPPISMRASE"/>
</dbReference>
<dbReference type="PIRSF" id="PIRSF001467">
    <property type="entry name" value="Peptidylpro_ismrse"/>
    <property type="match status" value="1"/>
</dbReference>
<reference evidence="5 6" key="1">
    <citation type="journal article" date="2016" name="Nat. Commun.">
        <title>Thousands of microbial genomes shed light on interconnected biogeochemical processes in an aquifer system.</title>
        <authorList>
            <person name="Anantharaman K."/>
            <person name="Brown C.T."/>
            <person name="Hug L.A."/>
            <person name="Sharon I."/>
            <person name="Castelle C.J."/>
            <person name="Probst A.J."/>
            <person name="Thomas B.C."/>
            <person name="Singh A."/>
            <person name="Wilkins M.J."/>
            <person name="Karaoz U."/>
            <person name="Brodie E.L."/>
            <person name="Williams K.H."/>
            <person name="Hubbard S.S."/>
            <person name="Banfield J.F."/>
        </authorList>
    </citation>
    <scope>NUCLEOTIDE SEQUENCE [LARGE SCALE GENOMIC DNA]</scope>
</reference>
<dbReference type="PANTHER" id="PTHR45625">
    <property type="entry name" value="PEPTIDYL-PROLYL CIS-TRANS ISOMERASE-RELATED"/>
    <property type="match status" value="1"/>
</dbReference>
<comment type="catalytic activity">
    <reaction evidence="3">
        <text>[protein]-peptidylproline (omega=180) = [protein]-peptidylproline (omega=0)</text>
        <dbReference type="Rhea" id="RHEA:16237"/>
        <dbReference type="Rhea" id="RHEA-COMP:10747"/>
        <dbReference type="Rhea" id="RHEA-COMP:10748"/>
        <dbReference type="ChEBI" id="CHEBI:83833"/>
        <dbReference type="ChEBI" id="CHEBI:83834"/>
        <dbReference type="EC" id="5.2.1.8"/>
    </reaction>
</comment>
<organism evidence="5 6">
    <name type="scientific">Candidatus Curtissbacteria bacterium RIFCSPLOWO2_02_FULL_40_13b</name>
    <dbReference type="NCBI Taxonomy" id="1797733"/>
    <lineage>
        <taxon>Bacteria</taxon>
        <taxon>Candidatus Curtissiibacteriota</taxon>
    </lineage>
</organism>
<name>A0A1F5HQY1_9BACT</name>
<dbReference type="InterPro" id="IPR024936">
    <property type="entry name" value="Cyclophilin-type_PPIase"/>
</dbReference>
<evidence type="ECO:0000256" key="2">
    <source>
        <dbReference type="ARBA" id="ARBA00007365"/>
    </source>
</evidence>
<proteinExistence type="inferred from homology"/>
<evidence type="ECO:0000313" key="6">
    <source>
        <dbReference type="Proteomes" id="UP000178845"/>
    </source>
</evidence>
<sequence>MTIDTSKKYSVLIQTSEGDITIQLNPKDAPITVNNFMYLAGLNFYDGLTFHRVIDGFMIQGGDPLGSGAGGPGYNFEDEISTNNKNIRGSISMANAGPNTNGSQFFINQVDNNFLDTKHTVFGSVTFGLEVVDKIAKMANSKPPIINTVKIIVE</sequence>
<dbReference type="AlphaFoldDB" id="A0A1F5HQY1"/>
<comment type="function">
    <text evidence="1 3">PPIases accelerate the folding of proteins. It catalyzes the cis-trans isomerization of proline imidic peptide bonds in oligopeptides.</text>
</comment>
<feature type="domain" description="PPIase cyclophilin-type" evidence="4">
    <location>
        <begin position="18"/>
        <end position="154"/>
    </location>
</feature>
<comment type="caution">
    <text evidence="5">The sequence shown here is derived from an EMBL/GenBank/DDBJ whole genome shotgun (WGS) entry which is preliminary data.</text>
</comment>
<keyword evidence="3 5" id="KW-0413">Isomerase</keyword>
<dbReference type="Pfam" id="PF00160">
    <property type="entry name" value="Pro_isomerase"/>
    <property type="match status" value="1"/>
</dbReference>
<dbReference type="Proteomes" id="UP000178845">
    <property type="component" value="Unassembled WGS sequence"/>
</dbReference>
<dbReference type="InterPro" id="IPR020892">
    <property type="entry name" value="Cyclophilin-type_PPIase_CS"/>
</dbReference>
<dbReference type="InterPro" id="IPR002130">
    <property type="entry name" value="Cyclophilin-type_PPIase_dom"/>
</dbReference>
<comment type="similarity">
    <text evidence="2 3">Belongs to the cyclophilin-type PPIase family.</text>
</comment>
<dbReference type="EMBL" id="MFBW01000047">
    <property type="protein sequence ID" value="OGE06379.1"/>
    <property type="molecule type" value="Genomic_DNA"/>
</dbReference>
<dbReference type="SUPFAM" id="SSF50891">
    <property type="entry name" value="Cyclophilin-like"/>
    <property type="match status" value="1"/>
</dbReference>
<evidence type="ECO:0000313" key="5">
    <source>
        <dbReference type="EMBL" id="OGE06379.1"/>
    </source>
</evidence>
<dbReference type="PROSITE" id="PS00170">
    <property type="entry name" value="CSA_PPIASE_1"/>
    <property type="match status" value="1"/>
</dbReference>
<evidence type="ECO:0000256" key="3">
    <source>
        <dbReference type="RuleBase" id="RU363019"/>
    </source>
</evidence>
<keyword evidence="3" id="KW-0697">Rotamase</keyword>
<dbReference type="Gene3D" id="2.40.100.10">
    <property type="entry name" value="Cyclophilin-like"/>
    <property type="match status" value="1"/>
</dbReference>
<dbReference type="InterPro" id="IPR029000">
    <property type="entry name" value="Cyclophilin-like_dom_sf"/>
</dbReference>
<dbReference type="GO" id="GO:0003755">
    <property type="term" value="F:peptidyl-prolyl cis-trans isomerase activity"/>
    <property type="evidence" value="ECO:0007669"/>
    <property type="project" value="UniProtKB-UniRule"/>
</dbReference>
<dbReference type="GO" id="GO:0006457">
    <property type="term" value="P:protein folding"/>
    <property type="evidence" value="ECO:0007669"/>
    <property type="project" value="InterPro"/>
</dbReference>
<dbReference type="InterPro" id="IPR044666">
    <property type="entry name" value="Cyclophilin_A-like"/>
</dbReference>
<protein>
    <recommendedName>
        <fullName evidence="3">Peptidyl-prolyl cis-trans isomerase</fullName>
        <shortName evidence="3">PPIase</shortName>
        <ecNumber evidence="3">5.2.1.8</ecNumber>
    </recommendedName>
</protein>
<accession>A0A1F5HQY1</accession>
<evidence type="ECO:0000259" key="4">
    <source>
        <dbReference type="PROSITE" id="PS50072"/>
    </source>
</evidence>
<gene>
    <name evidence="5" type="ORF">A3I53_00770</name>
</gene>
<dbReference type="EC" id="5.2.1.8" evidence="3"/>
<dbReference type="CDD" id="cd00317">
    <property type="entry name" value="cyclophilin"/>
    <property type="match status" value="1"/>
</dbReference>
<dbReference type="PANTHER" id="PTHR45625:SF16">
    <property type="entry name" value="PEPTIDYL-PROLYL CIS-TRANS ISOMERASE"/>
    <property type="match status" value="1"/>
</dbReference>